<evidence type="ECO:0000313" key="2">
    <source>
        <dbReference type="EMBL" id="EDI0448449.1"/>
    </source>
</evidence>
<accession>A0A636IN18</accession>
<organism evidence="2">
    <name type="scientific">Salmonella newport</name>
    <dbReference type="NCBI Taxonomy" id="108619"/>
    <lineage>
        <taxon>Bacteria</taxon>
        <taxon>Pseudomonadati</taxon>
        <taxon>Pseudomonadota</taxon>
        <taxon>Gammaproteobacteria</taxon>
        <taxon>Enterobacterales</taxon>
        <taxon>Enterobacteriaceae</taxon>
        <taxon>Salmonella</taxon>
    </lineage>
</organism>
<gene>
    <name evidence="2" type="ORF">CC757_18605</name>
</gene>
<feature type="transmembrane region" description="Helical" evidence="1">
    <location>
        <begin position="31"/>
        <end position="55"/>
    </location>
</feature>
<reference evidence="2" key="1">
    <citation type="submission" date="2018-07" db="EMBL/GenBank/DDBJ databases">
        <authorList>
            <person name="Ashton P.M."/>
            <person name="Dallman T."/>
            <person name="Nair S."/>
            <person name="De Pinna E."/>
            <person name="Peters T."/>
            <person name="Grant K."/>
        </authorList>
    </citation>
    <scope>NUCLEOTIDE SEQUENCE</scope>
    <source>
        <strain evidence="2">335522</strain>
    </source>
</reference>
<keyword evidence="1" id="KW-0472">Membrane</keyword>
<comment type="caution">
    <text evidence="2">The sequence shown here is derived from an EMBL/GenBank/DDBJ whole genome shotgun (WGS) entry which is preliminary data.</text>
</comment>
<sequence>MNMDKHAFTASEKIKKIKTEEIRIKKMTIKLYLFFLVFMTTAIILREITYGVFNICVDDWMKDPESHRVRDMWNVLMYILPCTFLSLACGCGLVAIVVDAMAALSAGLRILWCKRRQYSAVQSVRGGDDVTL</sequence>
<keyword evidence="1" id="KW-1133">Transmembrane helix</keyword>
<feature type="transmembrane region" description="Helical" evidence="1">
    <location>
        <begin position="75"/>
        <end position="108"/>
    </location>
</feature>
<keyword evidence="1" id="KW-0812">Transmembrane</keyword>
<dbReference type="EMBL" id="AAMJQQ010000017">
    <property type="protein sequence ID" value="EDI0448449.1"/>
    <property type="molecule type" value="Genomic_DNA"/>
</dbReference>
<dbReference type="AlphaFoldDB" id="A0A636IN18"/>
<proteinExistence type="predicted"/>
<evidence type="ECO:0000256" key="1">
    <source>
        <dbReference type="SAM" id="Phobius"/>
    </source>
</evidence>
<name>A0A636IN18_SALNE</name>
<protein>
    <recommendedName>
        <fullName evidence="3">Conjugal transfer protein TrbF</fullName>
    </recommendedName>
</protein>
<evidence type="ECO:0008006" key="3">
    <source>
        <dbReference type="Google" id="ProtNLM"/>
    </source>
</evidence>